<comment type="caution">
    <text evidence="2">The sequence shown here is derived from an EMBL/GenBank/DDBJ whole genome shotgun (WGS) entry which is preliminary data.</text>
</comment>
<dbReference type="PANTHER" id="PTHR40114">
    <property type="entry name" value="SLR0698 PROTEIN"/>
    <property type="match status" value="1"/>
</dbReference>
<dbReference type="OrthoDB" id="9805588at2"/>
<dbReference type="CDD" id="cd07891">
    <property type="entry name" value="CYTH-like_CthTTM-like_1"/>
    <property type="match status" value="1"/>
</dbReference>
<protein>
    <submittedName>
        <fullName evidence="2">CYTH domain-containing protein</fullName>
    </submittedName>
</protein>
<proteinExistence type="predicted"/>
<dbReference type="SUPFAM" id="SSF55154">
    <property type="entry name" value="CYTH-like phosphatases"/>
    <property type="match status" value="1"/>
</dbReference>
<dbReference type="PANTHER" id="PTHR40114:SF1">
    <property type="entry name" value="SLR0698 PROTEIN"/>
    <property type="match status" value="1"/>
</dbReference>
<dbReference type="Gene3D" id="2.40.320.10">
    <property type="entry name" value="Hypothetical Protein Pfu-838710-001"/>
    <property type="match status" value="1"/>
</dbReference>
<dbReference type="InterPro" id="IPR033469">
    <property type="entry name" value="CYTH-like_dom_sf"/>
</dbReference>
<dbReference type="PIRSF" id="PIRSF016487">
    <property type="entry name" value="CYTH_UCP016487"/>
    <property type="match status" value="1"/>
</dbReference>
<dbReference type="PROSITE" id="PS51707">
    <property type="entry name" value="CYTH"/>
    <property type="match status" value="1"/>
</dbReference>
<organism evidence="2 3">
    <name type="scientific">Winogradskyella pacifica</name>
    <dbReference type="NCBI Taxonomy" id="664642"/>
    <lineage>
        <taxon>Bacteria</taxon>
        <taxon>Pseudomonadati</taxon>
        <taxon>Bacteroidota</taxon>
        <taxon>Flavobacteriia</taxon>
        <taxon>Flavobacteriales</taxon>
        <taxon>Flavobacteriaceae</taxon>
        <taxon>Winogradskyella</taxon>
    </lineage>
</organism>
<reference evidence="2 3" key="1">
    <citation type="submission" date="2018-07" db="EMBL/GenBank/DDBJ databases">
        <title>Genomic Encyclopedia of Type Strains, Phase III (KMG-III): the genomes of soil and plant-associated and newly described type strains.</title>
        <authorList>
            <person name="Whitman W."/>
        </authorList>
    </citation>
    <scope>NUCLEOTIDE SEQUENCE [LARGE SCALE GENOMIC DNA]</scope>
    <source>
        <strain evidence="2 3">CECT 7948</strain>
    </source>
</reference>
<evidence type="ECO:0000259" key="1">
    <source>
        <dbReference type="PROSITE" id="PS51707"/>
    </source>
</evidence>
<keyword evidence="3" id="KW-1185">Reference proteome</keyword>
<sequence length="157" mass="18243">MIEIERKFLVNSDAFKTEAHTSYVIKQGFLNSDKARTVRVRLKNDKGYLTVKGKSTANGLSRFEWEKEISKPEAEALLQLCEPGIINKTRYEVKSNNHVFEIDEFYGDNEGLIVAEVELNAENESYKKPYWLGKEVTGDLKYYNSLLIKTPYKLWKH</sequence>
<name>A0A3D9N8Y6_9FLAO</name>
<dbReference type="SMART" id="SM01118">
    <property type="entry name" value="CYTH"/>
    <property type="match status" value="1"/>
</dbReference>
<dbReference type="EMBL" id="QREI01000001">
    <property type="protein sequence ID" value="REE27916.1"/>
    <property type="molecule type" value="Genomic_DNA"/>
</dbReference>
<dbReference type="InterPro" id="IPR012042">
    <property type="entry name" value="NeuTTM/CthTTM-like"/>
</dbReference>
<dbReference type="InterPro" id="IPR023577">
    <property type="entry name" value="CYTH_domain"/>
</dbReference>
<dbReference type="Pfam" id="PF01928">
    <property type="entry name" value="CYTH"/>
    <property type="match status" value="1"/>
</dbReference>
<dbReference type="RefSeq" id="WP_115808301.1">
    <property type="nucleotide sequence ID" value="NZ_QREI01000001.1"/>
</dbReference>
<feature type="domain" description="CYTH" evidence="1">
    <location>
        <begin position="1"/>
        <end position="149"/>
    </location>
</feature>
<evidence type="ECO:0000313" key="2">
    <source>
        <dbReference type="EMBL" id="REE27916.1"/>
    </source>
</evidence>
<accession>A0A3D9N8Y6</accession>
<gene>
    <name evidence="2" type="ORF">DFQ09_101755</name>
</gene>
<dbReference type="AlphaFoldDB" id="A0A3D9N8Y6"/>
<dbReference type="Proteomes" id="UP000256919">
    <property type="component" value="Unassembled WGS sequence"/>
</dbReference>
<evidence type="ECO:0000313" key="3">
    <source>
        <dbReference type="Proteomes" id="UP000256919"/>
    </source>
</evidence>